<gene>
    <name evidence="3" type="ORF">CALK_1072</name>
</gene>
<dbReference type="InterPro" id="IPR006668">
    <property type="entry name" value="Mg_transptr_MgtE_intracell_dom"/>
</dbReference>
<dbReference type="EMBL" id="ASJR01000007">
    <property type="protein sequence ID" value="ERP32085.1"/>
    <property type="molecule type" value="Genomic_DNA"/>
</dbReference>
<evidence type="ECO:0000256" key="1">
    <source>
        <dbReference type="SAM" id="Coils"/>
    </source>
</evidence>
<evidence type="ECO:0000259" key="2">
    <source>
        <dbReference type="Pfam" id="PF03448"/>
    </source>
</evidence>
<keyword evidence="1" id="KW-0175">Coiled coil</keyword>
<accession>U7DCD4</accession>
<sequence>MNKKEIAIVSFFLILFSFPLIYLAMLIATGNAKIVFEGDMAQRISVENQVRLQRESEQRDSLIRENTLAFQAKVREGKRLTEQREVLQREQNRLERLREEVQQENQRLENLQEEVADLVGETEEVRGDQLRSLAEVYETMDTQAAARIFETLSDDLAIRLFNAMNEPRQKARILAAMEQDKATRISRKIGEGPQQ</sequence>
<dbReference type="eggNOG" id="COG3334">
    <property type="taxonomic scope" value="Bacteria"/>
</dbReference>
<dbReference type="Proteomes" id="UP000017148">
    <property type="component" value="Unassembled WGS sequence"/>
</dbReference>
<reference evidence="3 4" key="1">
    <citation type="journal article" date="2013" name="Environ. Microbiol.">
        <title>Genome analysis of Chitinivibrio alkaliphilus gen. nov., sp. nov., a novel extremely haloalkaliphilic anaerobic chitinolytic bacterium from the candidate phylum Termite Group 3.</title>
        <authorList>
            <person name="Sorokin D.Y."/>
            <person name="Gumerov V.M."/>
            <person name="Rakitin A.L."/>
            <person name="Beletsky A.V."/>
            <person name="Damste J.S."/>
            <person name="Muyzer G."/>
            <person name="Mardanov A.V."/>
            <person name="Ravin N.V."/>
        </authorList>
    </citation>
    <scope>NUCLEOTIDE SEQUENCE [LARGE SCALE GENOMIC DNA]</scope>
    <source>
        <strain evidence="3 4">ACht1</strain>
    </source>
</reference>
<dbReference type="SUPFAM" id="SSF158791">
    <property type="entry name" value="MgtE N-terminal domain-like"/>
    <property type="match status" value="1"/>
</dbReference>
<evidence type="ECO:0000313" key="4">
    <source>
        <dbReference type="Proteomes" id="UP000017148"/>
    </source>
</evidence>
<protein>
    <recommendedName>
        <fullName evidence="2">Magnesium transporter MgtE intracellular domain-containing protein</fullName>
    </recommendedName>
</protein>
<dbReference type="STRING" id="1313304.CALK_1072"/>
<dbReference type="OrthoDB" id="2088390at2"/>
<evidence type="ECO:0000313" key="3">
    <source>
        <dbReference type="EMBL" id="ERP32085.1"/>
    </source>
</evidence>
<name>U7DCD4_9BACT</name>
<comment type="caution">
    <text evidence="3">The sequence shown here is derived from an EMBL/GenBank/DDBJ whole genome shotgun (WGS) entry which is preliminary data.</text>
</comment>
<dbReference type="Pfam" id="PF03448">
    <property type="entry name" value="MgtE_N"/>
    <property type="match status" value="1"/>
</dbReference>
<proteinExistence type="predicted"/>
<dbReference type="RefSeq" id="WP_022636560.1">
    <property type="nucleotide sequence ID" value="NZ_ASJR01000007.1"/>
</dbReference>
<feature type="coiled-coil region" evidence="1">
    <location>
        <begin position="77"/>
        <end position="128"/>
    </location>
</feature>
<feature type="domain" description="Magnesium transporter MgtE intracellular" evidence="2">
    <location>
        <begin position="132"/>
        <end position="187"/>
    </location>
</feature>
<keyword evidence="4" id="KW-1185">Reference proteome</keyword>
<dbReference type="AlphaFoldDB" id="U7DCD4"/>
<organism evidence="3 4">
    <name type="scientific">Chitinivibrio alkaliphilus ACht1</name>
    <dbReference type="NCBI Taxonomy" id="1313304"/>
    <lineage>
        <taxon>Bacteria</taxon>
        <taxon>Pseudomonadati</taxon>
        <taxon>Fibrobacterota</taxon>
        <taxon>Chitinivibrionia</taxon>
        <taxon>Chitinivibrionales</taxon>
        <taxon>Chitinivibrionaceae</taxon>
        <taxon>Chitinivibrio</taxon>
    </lineage>
</organism>